<dbReference type="PRINTS" id="PR00455">
    <property type="entry name" value="HTHTETR"/>
</dbReference>
<evidence type="ECO:0000259" key="5">
    <source>
        <dbReference type="PROSITE" id="PS50977"/>
    </source>
</evidence>
<dbReference type="InterPro" id="IPR050109">
    <property type="entry name" value="HTH-type_TetR-like_transc_reg"/>
</dbReference>
<keyword evidence="3" id="KW-0804">Transcription</keyword>
<evidence type="ECO:0000313" key="6">
    <source>
        <dbReference type="EMBL" id="PRX61463.1"/>
    </source>
</evidence>
<comment type="caution">
    <text evidence="6">The sequence shown here is derived from an EMBL/GenBank/DDBJ whole genome shotgun (WGS) entry which is preliminary data.</text>
</comment>
<keyword evidence="2 4" id="KW-0238">DNA-binding</keyword>
<dbReference type="OrthoDB" id="3192968at2"/>
<dbReference type="GO" id="GO:0003700">
    <property type="term" value="F:DNA-binding transcription factor activity"/>
    <property type="evidence" value="ECO:0007669"/>
    <property type="project" value="TreeGrafter"/>
</dbReference>
<evidence type="ECO:0000256" key="4">
    <source>
        <dbReference type="PROSITE-ProRule" id="PRU00335"/>
    </source>
</evidence>
<keyword evidence="7" id="KW-1185">Reference proteome</keyword>
<proteinExistence type="predicted"/>
<gene>
    <name evidence="6" type="ORF">B0I32_115320</name>
</gene>
<evidence type="ECO:0000256" key="1">
    <source>
        <dbReference type="ARBA" id="ARBA00023015"/>
    </source>
</evidence>
<protein>
    <submittedName>
        <fullName evidence="6">TetR family transcriptional regulator</fullName>
    </submittedName>
</protein>
<name>A0A2T0MSQ5_9ACTN</name>
<dbReference type="Pfam" id="PF00440">
    <property type="entry name" value="TetR_N"/>
    <property type="match status" value="1"/>
</dbReference>
<dbReference type="SUPFAM" id="SSF46689">
    <property type="entry name" value="Homeodomain-like"/>
    <property type="match status" value="1"/>
</dbReference>
<evidence type="ECO:0000313" key="7">
    <source>
        <dbReference type="Proteomes" id="UP000238312"/>
    </source>
</evidence>
<evidence type="ECO:0000256" key="3">
    <source>
        <dbReference type="ARBA" id="ARBA00023163"/>
    </source>
</evidence>
<reference evidence="6 7" key="1">
    <citation type="submission" date="2018-03" db="EMBL/GenBank/DDBJ databases">
        <title>Genomic Encyclopedia of Type Strains, Phase III (KMG-III): the genomes of soil and plant-associated and newly described type strains.</title>
        <authorList>
            <person name="Whitman W."/>
        </authorList>
    </citation>
    <scope>NUCLEOTIDE SEQUENCE [LARGE SCALE GENOMIC DNA]</scope>
    <source>
        <strain evidence="6 7">CGMCC 4.7104</strain>
    </source>
</reference>
<dbReference type="InterPro" id="IPR009057">
    <property type="entry name" value="Homeodomain-like_sf"/>
</dbReference>
<dbReference type="Gene3D" id="1.10.357.10">
    <property type="entry name" value="Tetracycline Repressor, domain 2"/>
    <property type="match status" value="1"/>
</dbReference>
<dbReference type="PANTHER" id="PTHR30055:SF234">
    <property type="entry name" value="HTH-TYPE TRANSCRIPTIONAL REGULATOR BETI"/>
    <property type="match status" value="1"/>
</dbReference>
<feature type="domain" description="HTH tetR-type" evidence="5">
    <location>
        <begin position="6"/>
        <end position="65"/>
    </location>
</feature>
<dbReference type="InterPro" id="IPR001647">
    <property type="entry name" value="HTH_TetR"/>
</dbReference>
<dbReference type="SUPFAM" id="SSF48498">
    <property type="entry name" value="Tetracyclin repressor-like, C-terminal domain"/>
    <property type="match status" value="1"/>
</dbReference>
<dbReference type="Proteomes" id="UP000238312">
    <property type="component" value="Unassembled WGS sequence"/>
</dbReference>
<dbReference type="AlphaFoldDB" id="A0A2T0MSQ5"/>
<keyword evidence="1" id="KW-0805">Transcription regulation</keyword>
<dbReference type="GO" id="GO:0000976">
    <property type="term" value="F:transcription cis-regulatory region binding"/>
    <property type="evidence" value="ECO:0007669"/>
    <property type="project" value="TreeGrafter"/>
</dbReference>
<evidence type="ECO:0000256" key="2">
    <source>
        <dbReference type="ARBA" id="ARBA00023125"/>
    </source>
</evidence>
<dbReference type="EMBL" id="PVNG01000015">
    <property type="protein sequence ID" value="PRX61463.1"/>
    <property type="molecule type" value="Genomic_DNA"/>
</dbReference>
<feature type="DNA-binding region" description="H-T-H motif" evidence="4">
    <location>
        <begin position="28"/>
        <end position="47"/>
    </location>
</feature>
<sequence length="188" mass="20806">MRADARRNRERILMTALELFTERGPGVSMEEIAQTAGLGVGTLYRHFPDRRAMVEELAEITLEGLRTHIRGRLEERPETYWALLLDVMNYCAWQPLTLIASLAGSAAVPPSCAKLWDEVGELLAEIAGRAQQEGSMRRDLTPEQAVGVLYATVCRPASRFDGPLTTVVLDGLRATAHQEPQPPTGRKP</sequence>
<dbReference type="PANTHER" id="PTHR30055">
    <property type="entry name" value="HTH-TYPE TRANSCRIPTIONAL REGULATOR RUTR"/>
    <property type="match status" value="1"/>
</dbReference>
<dbReference type="PROSITE" id="PS50977">
    <property type="entry name" value="HTH_TETR_2"/>
    <property type="match status" value="1"/>
</dbReference>
<organism evidence="6 7">
    <name type="scientific">Nonomuraea fuscirosea</name>
    <dbReference type="NCBI Taxonomy" id="1291556"/>
    <lineage>
        <taxon>Bacteria</taxon>
        <taxon>Bacillati</taxon>
        <taxon>Actinomycetota</taxon>
        <taxon>Actinomycetes</taxon>
        <taxon>Streptosporangiales</taxon>
        <taxon>Streptosporangiaceae</taxon>
        <taxon>Nonomuraea</taxon>
    </lineage>
</organism>
<dbReference type="InterPro" id="IPR036271">
    <property type="entry name" value="Tet_transcr_reg_TetR-rel_C_sf"/>
</dbReference>
<accession>A0A2T0MSQ5</accession>